<sequence>MNGVLKQILCLFGFVFAVVEAAGRGTNEPLTPGYHGFPARDSQVGICCVRWGVCMCVCSF</sequence>
<keyword evidence="1" id="KW-0732">Signal</keyword>
<keyword evidence="3" id="KW-1185">Reference proteome</keyword>
<dbReference type="EMBL" id="CAAGRJ010003508">
    <property type="protein sequence ID" value="VFV21255.1"/>
    <property type="molecule type" value="Genomic_DNA"/>
</dbReference>
<dbReference type="AlphaFoldDB" id="A0A485MK22"/>
<evidence type="ECO:0000313" key="3">
    <source>
        <dbReference type="Proteomes" id="UP000386466"/>
    </source>
</evidence>
<reference evidence="2" key="1">
    <citation type="submission" date="2019-01" db="EMBL/GenBank/DDBJ databases">
        <authorList>
            <person name="Alioto T."/>
            <person name="Alioto T."/>
        </authorList>
    </citation>
    <scope>NUCLEOTIDE SEQUENCE [LARGE SCALE GENOMIC DNA]</scope>
</reference>
<feature type="signal peptide" evidence="1">
    <location>
        <begin position="1"/>
        <end position="21"/>
    </location>
</feature>
<feature type="chain" id="PRO_5019733322" description="Secreted protein" evidence="1">
    <location>
        <begin position="22"/>
        <end position="60"/>
    </location>
</feature>
<organism evidence="2 3">
    <name type="scientific">Lynx pardinus</name>
    <name type="common">Iberian lynx</name>
    <name type="synonym">Felis pardina</name>
    <dbReference type="NCBI Taxonomy" id="191816"/>
    <lineage>
        <taxon>Eukaryota</taxon>
        <taxon>Metazoa</taxon>
        <taxon>Chordata</taxon>
        <taxon>Craniata</taxon>
        <taxon>Vertebrata</taxon>
        <taxon>Euteleostomi</taxon>
        <taxon>Mammalia</taxon>
        <taxon>Eutheria</taxon>
        <taxon>Laurasiatheria</taxon>
        <taxon>Carnivora</taxon>
        <taxon>Feliformia</taxon>
        <taxon>Felidae</taxon>
        <taxon>Felinae</taxon>
        <taxon>Lynx</taxon>
    </lineage>
</organism>
<proteinExistence type="predicted"/>
<evidence type="ECO:0008006" key="4">
    <source>
        <dbReference type="Google" id="ProtNLM"/>
    </source>
</evidence>
<dbReference type="Proteomes" id="UP000386466">
    <property type="component" value="Unassembled WGS sequence"/>
</dbReference>
<gene>
    <name evidence="2" type="ORF">LYPA_23C010822</name>
</gene>
<accession>A0A485MK22</accession>
<evidence type="ECO:0000313" key="2">
    <source>
        <dbReference type="EMBL" id="VFV21255.1"/>
    </source>
</evidence>
<name>A0A485MK22_LYNPA</name>
<evidence type="ECO:0000256" key="1">
    <source>
        <dbReference type="SAM" id="SignalP"/>
    </source>
</evidence>
<protein>
    <recommendedName>
        <fullName evidence="4">Secreted protein</fullName>
    </recommendedName>
</protein>